<name>A0A5C8CDR5_9SPIR</name>
<keyword evidence="1" id="KW-1133">Transmembrane helix</keyword>
<sequence>MKKLKKIIFVKILLLFLLTLFNSCSNNNIEKETIILAKTKISSLDITIGDNIIYEVKIISKKEIDYKFEDISFDERASQTRIIEVENETKNIGNYKERIIKYRIGFYDIGRFVIFPFKISYEYNNQYKELNGDDINILVNSFSDGEILPPLKSTLSIPMTKYFFIIILMSAIVLSAIIILILFIIKYLKKKFKEKAIIKEDEEALNDLKNIDYKIYFSENKFAEYYFELTFIFKRYLTKRFLFNIEDMTTSEINQLFDKKEFKKSDYIINMLKNSDYVKFAKQIPKIETMQKDYDFCKDYIIENGNLYNALKIEEKEKKIRLKKLKRLKRKKKDIIGIIKKLK</sequence>
<feature type="chain" id="PRO_5022872543" description="DUF4381 domain-containing protein" evidence="2">
    <location>
        <begin position="26"/>
        <end position="343"/>
    </location>
</feature>
<keyword evidence="2" id="KW-0732">Signal</keyword>
<feature type="transmembrane region" description="Helical" evidence="1">
    <location>
        <begin position="162"/>
        <end position="185"/>
    </location>
</feature>
<keyword evidence="1" id="KW-0812">Transmembrane</keyword>
<dbReference type="Proteomes" id="UP000325116">
    <property type="component" value="Unassembled WGS sequence"/>
</dbReference>
<evidence type="ECO:0008006" key="5">
    <source>
        <dbReference type="Google" id="ProtNLM"/>
    </source>
</evidence>
<dbReference type="EMBL" id="SAXT01000006">
    <property type="protein sequence ID" value="TXJ11177.1"/>
    <property type="molecule type" value="Genomic_DNA"/>
</dbReference>
<dbReference type="RefSeq" id="WP_147759042.1">
    <property type="nucleotide sequence ID" value="NZ_SAXT01000006.1"/>
</dbReference>
<organism evidence="3 4">
    <name type="scientific">Brachyspira aalborgi</name>
    <dbReference type="NCBI Taxonomy" id="29522"/>
    <lineage>
        <taxon>Bacteria</taxon>
        <taxon>Pseudomonadati</taxon>
        <taxon>Spirochaetota</taxon>
        <taxon>Spirochaetia</taxon>
        <taxon>Brachyspirales</taxon>
        <taxon>Brachyspiraceae</taxon>
        <taxon>Brachyspira</taxon>
    </lineage>
</organism>
<evidence type="ECO:0000313" key="4">
    <source>
        <dbReference type="Proteomes" id="UP000325116"/>
    </source>
</evidence>
<protein>
    <recommendedName>
        <fullName evidence="5">DUF4381 domain-containing protein</fullName>
    </recommendedName>
</protein>
<comment type="caution">
    <text evidence="3">The sequence shown here is derived from an EMBL/GenBank/DDBJ whole genome shotgun (WGS) entry which is preliminary data.</text>
</comment>
<dbReference type="AlphaFoldDB" id="A0A5C8CDR5"/>
<keyword evidence="1" id="KW-0472">Membrane</keyword>
<evidence type="ECO:0000256" key="1">
    <source>
        <dbReference type="SAM" id="Phobius"/>
    </source>
</evidence>
<proteinExistence type="predicted"/>
<gene>
    <name evidence="3" type="ORF">EPJ80_11190</name>
</gene>
<evidence type="ECO:0000313" key="3">
    <source>
        <dbReference type="EMBL" id="TXJ11177.1"/>
    </source>
</evidence>
<reference evidence="3 4" key="1">
    <citation type="journal article" date="1992" name="Lakartidningen">
        <title>[Penicillin V and not amoxicillin is the first choice preparation in acute otitis].</title>
        <authorList>
            <person name="Kamme C."/>
            <person name="Lundgren K."/>
            <person name="Prellner K."/>
        </authorList>
    </citation>
    <scope>NUCLEOTIDE SEQUENCE [LARGE SCALE GENOMIC DNA]</scope>
    <source>
        <strain evidence="3 4">W1</strain>
    </source>
</reference>
<accession>A0A5C8CDR5</accession>
<evidence type="ECO:0000256" key="2">
    <source>
        <dbReference type="SAM" id="SignalP"/>
    </source>
</evidence>
<feature type="signal peptide" evidence="2">
    <location>
        <begin position="1"/>
        <end position="25"/>
    </location>
</feature>